<feature type="transmembrane region" description="Helical" evidence="1">
    <location>
        <begin position="54"/>
        <end position="73"/>
    </location>
</feature>
<keyword evidence="1" id="KW-0472">Membrane</keyword>
<evidence type="ECO:0000313" key="2">
    <source>
        <dbReference type="EMBL" id="UYP47559.1"/>
    </source>
</evidence>
<dbReference type="EMBL" id="CP104013">
    <property type="protein sequence ID" value="UYP47559.1"/>
    <property type="molecule type" value="Genomic_DNA"/>
</dbReference>
<evidence type="ECO:0000256" key="1">
    <source>
        <dbReference type="SAM" id="Phobius"/>
    </source>
</evidence>
<keyword evidence="3" id="KW-1185">Reference proteome</keyword>
<protein>
    <submittedName>
        <fullName evidence="2">Uncharacterized protein</fullName>
    </submittedName>
</protein>
<accession>A0ABY6HVM3</accession>
<keyword evidence="1" id="KW-0812">Transmembrane</keyword>
<organism evidence="2 3">
    <name type="scientific">Candidatus Lokiarchaeum ossiferum</name>
    <dbReference type="NCBI Taxonomy" id="2951803"/>
    <lineage>
        <taxon>Archaea</taxon>
        <taxon>Promethearchaeati</taxon>
        <taxon>Promethearchaeota</taxon>
        <taxon>Promethearchaeia</taxon>
        <taxon>Promethearchaeales</taxon>
        <taxon>Promethearchaeaceae</taxon>
        <taxon>Candidatus Lokiarchaeum</taxon>
    </lineage>
</organism>
<reference evidence="2" key="1">
    <citation type="submission" date="2022-09" db="EMBL/GenBank/DDBJ databases">
        <title>Actin cytoskeleton and complex cell architecture in an #Asgard archaeon.</title>
        <authorList>
            <person name="Ponce Toledo R.I."/>
            <person name="Schleper C."/>
            <person name="Rodrigues Oliveira T."/>
            <person name="Wollweber F."/>
            <person name="Xu J."/>
            <person name="Rittmann S."/>
            <person name="Klingl A."/>
            <person name="Pilhofer M."/>
        </authorList>
    </citation>
    <scope>NUCLEOTIDE SEQUENCE</scope>
    <source>
        <strain evidence="2">B-35</strain>
    </source>
</reference>
<name>A0ABY6HVM3_9ARCH</name>
<evidence type="ECO:0000313" key="3">
    <source>
        <dbReference type="Proteomes" id="UP001208689"/>
    </source>
</evidence>
<keyword evidence="1" id="KW-1133">Transmembrane helix</keyword>
<gene>
    <name evidence="2" type="ORF">NEF87_003844</name>
</gene>
<dbReference type="Proteomes" id="UP001208689">
    <property type="component" value="Chromosome"/>
</dbReference>
<sequence>MESQKNKPKLVWKFLQDLNWLIIFLFVYYFFFVMIWKNAAYLPPLNNQTNIETFFQLGILILSPFIPIIIYLIEAKVKNHSKSDKQIFYSGLVLYYGFVIAGILVWYTVIMIMLILMLFLKVLLVLYQKELLTINFLTNYPDRNITIHHLTKFFNLFLYYPIMGALGVGLTFAINHIQSRTIHYPWKELDVFFYSCSLFFLLGFIPKKILVEQSGLTKLSVLIIEALIVFWSVAVNINIPYRAGIKIMWFLIGLGNIFLVIRLIIEKILQERKKLGSETFPPFKN</sequence>
<feature type="transmembrane region" description="Helical" evidence="1">
    <location>
        <begin position="222"/>
        <end position="241"/>
    </location>
</feature>
<feature type="transmembrane region" description="Helical" evidence="1">
    <location>
        <begin position="157"/>
        <end position="179"/>
    </location>
</feature>
<feature type="transmembrane region" description="Helical" evidence="1">
    <location>
        <begin position="191"/>
        <end position="210"/>
    </location>
</feature>
<feature type="transmembrane region" description="Helical" evidence="1">
    <location>
        <begin position="247"/>
        <end position="265"/>
    </location>
</feature>
<feature type="transmembrane region" description="Helical" evidence="1">
    <location>
        <begin position="20"/>
        <end position="42"/>
    </location>
</feature>
<proteinExistence type="predicted"/>
<feature type="transmembrane region" description="Helical" evidence="1">
    <location>
        <begin position="93"/>
        <end position="120"/>
    </location>
</feature>